<evidence type="ECO:0000259" key="2">
    <source>
        <dbReference type="Pfam" id="PF01345"/>
    </source>
</evidence>
<reference evidence="3" key="1">
    <citation type="submission" date="2023-07" db="EMBL/GenBank/DDBJ databases">
        <title>Sorghum-associated microbial communities from plants grown in Nebraska, USA.</title>
        <authorList>
            <person name="Schachtman D."/>
        </authorList>
    </citation>
    <scope>NUCLEOTIDE SEQUENCE</scope>
    <source>
        <strain evidence="3">BE330</strain>
    </source>
</reference>
<name>A0AAE3XEE4_9DEIO</name>
<proteinExistence type="predicted"/>
<sequence length="456" mass="46600">MRNAKVLTALLALTLSATALAVIGAPAGSTISNTATMDFLDDSGATQNATSDVVTTTVAQVAGISIVPGTPTVYAEPGNAALLSYTLTNTGNATDTFTLATILGGGVDASKVAIYIDSNDNGILDPAERVNTTSSGPIAQEAQRKLWVSYTIPTATLGGVSFDLNPTGTSTFDTAATDTNNTSRVTTVNVHNLDLIAAGNATVTSPGTVTFANSFANTGNVPLNPAVIDFTVTNPGGWAVSYNINGGANYSTPKAALNAYGAIPVGATVTLNAIMTAPNGLNAGDTNTLTTSAYFTAADTATNNYVDESTSPDVITTTATIVKGKGVITKTGINCGADLDCATNAAITSAAPGELLRYTITVRNDGTSALNRVRLSDSVPTFTKFFASTVTTTQPGTVLYSSNGSVWSTTRPLNAGDTGNLFVGIDTNGDGTITTLDHLDPNRNIVLTFDVLVNKY</sequence>
<feature type="signal peptide" evidence="1">
    <location>
        <begin position="1"/>
        <end position="21"/>
    </location>
</feature>
<dbReference type="RefSeq" id="WP_309853884.1">
    <property type="nucleotide sequence ID" value="NZ_JAVDQJ010000004.1"/>
</dbReference>
<dbReference type="EMBL" id="JAVDQK010000005">
    <property type="protein sequence ID" value="MDR6218972.1"/>
    <property type="molecule type" value="Genomic_DNA"/>
</dbReference>
<dbReference type="Pfam" id="PF01345">
    <property type="entry name" value="DUF11"/>
    <property type="match status" value="1"/>
</dbReference>
<feature type="domain" description="DUF11" evidence="2">
    <location>
        <begin position="338"/>
        <end position="435"/>
    </location>
</feature>
<dbReference type="InterPro" id="IPR001434">
    <property type="entry name" value="OmcB-like_DUF11"/>
</dbReference>
<organism evidence="3 4">
    <name type="scientific">Deinococcus soli</name>
    <name type="common">ex Cha et al. 2016</name>
    <dbReference type="NCBI Taxonomy" id="1309411"/>
    <lineage>
        <taxon>Bacteria</taxon>
        <taxon>Thermotogati</taxon>
        <taxon>Deinococcota</taxon>
        <taxon>Deinococci</taxon>
        <taxon>Deinococcales</taxon>
        <taxon>Deinococcaceae</taxon>
        <taxon>Deinococcus</taxon>
    </lineage>
</organism>
<protein>
    <submittedName>
        <fullName evidence="3">Repeat protein (TIGR01451 family)</fullName>
    </submittedName>
</protein>
<dbReference type="AlphaFoldDB" id="A0AAE3XEE4"/>
<dbReference type="NCBIfam" id="TIGR01451">
    <property type="entry name" value="B_ant_repeat"/>
    <property type="match status" value="1"/>
</dbReference>
<gene>
    <name evidence="3" type="ORF">J2Y00_002569</name>
</gene>
<evidence type="ECO:0000313" key="4">
    <source>
        <dbReference type="Proteomes" id="UP001185331"/>
    </source>
</evidence>
<dbReference type="Proteomes" id="UP001185331">
    <property type="component" value="Unassembled WGS sequence"/>
</dbReference>
<evidence type="ECO:0000313" key="3">
    <source>
        <dbReference type="EMBL" id="MDR6218972.1"/>
    </source>
</evidence>
<evidence type="ECO:0000256" key="1">
    <source>
        <dbReference type="SAM" id="SignalP"/>
    </source>
</evidence>
<accession>A0AAE3XEE4</accession>
<dbReference type="InterPro" id="IPR047589">
    <property type="entry name" value="DUF11_rpt"/>
</dbReference>
<comment type="caution">
    <text evidence="3">The sequence shown here is derived from an EMBL/GenBank/DDBJ whole genome shotgun (WGS) entry which is preliminary data.</text>
</comment>
<feature type="chain" id="PRO_5042144341" evidence="1">
    <location>
        <begin position="22"/>
        <end position="456"/>
    </location>
</feature>
<keyword evidence="1" id="KW-0732">Signal</keyword>